<comment type="similarity">
    <text evidence="2">Belongs to the ERD2 family.</text>
</comment>
<feature type="transmembrane region" description="Helical" evidence="11">
    <location>
        <begin position="51"/>
        <end position="76"/>
    </location>
</feature>
<dbReference type="PRINTS" id="PR00660">
    <property type="entry name" value="ERLUMENR"/>
</dbReference>
<keyword evidence="5" id="KW-0256">Endoplasmic reticulum</keyword>
<evidence type="ECO:0000256" key="9">
    <source>
        <dbReference type="ARBA" id="ARBA00023136"/>
    </source>
</evidence>
<keyword evidence="3" id="KW-0813">Transport</keyword>
<dbReference type="Pfam" id="PF00810">
    <property type="entry name" value="ER_lumen_recept"/>
    <property type="match status" value="1"/>
</dbReference>
<evidence type="ECO:0008006" key="13">
    <source>
        <dbReference type="Google" id="ProtNLM"/>
    </source>
</evidence>
<dbReference type="GO" id="GO:0046923">
    <property type="term" value="F:ER retention sequence binding"/>
    <property type="evidence" value="ECO:0007669"/>
    <property type="project" value="InterPro"/>
</dbReference>
<evidence type="ECO:0000256" key="4">
    <source>
        <dbReference type="ARBA" id="ARBA00022692"/>
    </source>
</evidence>
<evidence type="ECO:0000256" key="10">
    <source>
        <dbReference type="ARBA" id="ARBA00023170"/>
    </source>
</evidence>
<evidence type="ECO:0000256" key="7">
    <source>
        <dbReference type="ARBA" id="ARBA00022927"/>
    </source>
</evidence>
<accession>A0A7S1WCB9</accession>
<dbReference type="EMBL" id="HBGE01061277">
    <property type="protein sequence ID" value="CAD9159955.1"/>
    <property type="molecule type" value="Transcribed_RNA"/>
</dbReference>
<dbReference type="AlphaFoldDB" id="A0A7S1WCB9"/>
<dbReference type="GO" id="GO:0006621">
    <property type="term" value="P:protein retention in ER lumen"/>
    <property type="evidence" value="ECO:0007669"/>
    <property type="project" value="InterPro"/>
</dbReference>
<evidence type="ECO:0000256" key="8">
    <source>
        <dbReference type="ARBA" id="ARBA00022989"/>
    </source>
</evidence>
<evidence type="ECO:0000256" key="3">
    <source>
        <dbReference type="ARBA" id="ARBA00022448"/>
    </source>
</evidence>
<dbReference type="GO" id="GO:0016192">
    <property type="term" value="P:vesicle-mediated transport"/>
    <property type="evidence" value="ECO:0007669"/>
    <property type="project" value="UniProtKB-KW"/>
</dbReference>
<sequence length="218" mass="25519">MNIFRFCGDMLHVASIMLLLYKLHKNKSCVGVSCRTQEIYALVFMLRYLDLMWSFVSVYNTVMKSSFIISTVYLIYIMRHQPPVATTYDREKDTFRYELWLLPPAAVLGVLTSSDWTIPEILWTISIWLESVAIYPQLALLQQVREVENLTSNFVGAMGAYRAFYILNWIYRYTEDGTYNWVGWCGGTVQTLLYVDFFYYYLKSKMSGNKLLLPETPV</sequence>
<keyword evidence="4 11" id="KW-0812">Transmembrane</keyword>
<keyword evidence="10" id="KW-0675">Receptor</keyword>
<evidence type="ECO:0000256" key="11">
    <source>
        <dbReference type="SAM" id="Phobius"/>
    </source>
</evidence>
<dbReference type="PANTHER" id="PTHR10585">
    <property type="entry name" value="ER LUMEN PROTEIN RETAINING RECEPTOR"/>
    <property type="match status" value="1"/>
</dbReference>
<keyword evidence="9 11" id="KW-0472">Membrane</keyword>
<keyword evidence="7" id="KW-0653">Protein transport</keyword>
<proteinExistence type="inferred from homology"/>
<comment type="subcellular location">
    <subcellularLocation>
        <location evidence="1">Endoplasmic reticulum membrane</location>
        <topology evidence="1">Multi-pass membrane protein</topology>
    </subcellularLocation>
</comment>
<reference evidence="12" key="1">
    <citation type="submission" date="2021-01" db="EMBL/GenBank/DDBJ databases">
        <authorList>
            <person name="Corre E."/>
            <person name="Pelletier E."/>
            <person name="Niang G."/>
            <person name="Scheremetjew M."/>
            <person name="Finn R."/>
            <person name="Kale V."/>
            <person name="Holt S."/>
            <person name="Cochrane G."/>
            <person name="Meng A."/>
            <person name="Brown T."/>
            <person name="Cohen L."/>
        </authorList>
    </citation>
    <scope>NUCLEOTIDE SEQUENCE</scope>
    <source>
        <strain evidence="12">OF101</strain>
    </source>
</reference>
<dbReference type="GO" id="GO:0015031">
    <property type="term" value="P:protein transport"/>
    <property type="evidence" value="ECO:0007669"/>
    <property type="project" value="UniProtKB-KW"/>
</dbReference>
<evidence type="ECO:0000256" key="5">
    <source>
        <dbReference type="ARBA" id="ARBA00022824"/>
    </source>
</evidence>
<keyword evidence="6" id="KW-0931">ER-Golgi transport</keyword>
<keyword evidence="8 11" id="KW-1133">Transmembrane helix</keyword>
<dbReference type="GO" id="GO:0005789">
    <property type="term" value="C:endoplasmic reticulum membrane"/>
    <property type="evidence" value="ECO:0007669"/>
    <property type="project" value="UniProtKB-SubCell"/>
</dbReference>
<name>A0A7S1WCB9_ALECA</name>
<gene>
    <name evidence="12" type="ORF">ACAT0790_LOCUS36720</name>
</gene>
<feature type="transmembrane region" description="Helical" evidence="11">
    <location>
        <begin position="181"/>
        <end position="202"/>
    </location>
</feature>
<evidence type="ECO:0000313" key="12">
    <source>
        <dbReference type="EMBL" id="CAD9159955.1"/>
    </source>
</evidence>
<dbReference type="InterPro" id="IPR000133">
    <property type="entry name" value="ER_ret_rcpt"/>
</dbReference>
<evidence type="ECO:0000256" key="1">
    <source>
        <dbReference type="ARBA" id="ARBA00004477"/>
    </source>
</evidence>
<evidence type="ECO:0000256" key="2">
    <source>
        <dbReference type="ARBA" id="ARBA00010120"/>
    </source>
</evidence>
<evidence type="ECO:0000256" key="6">
    <source>
        <dbReference type="ARBA" id="ARBA00022892"/>
    </source>
</evidence>
<protein>
    <recommendedName>
        <fullName evidence="13">ER lumen protein-retaining receptor</fullName>
    </recommendedName>
</protein>
<organism evidence="12">
    <name type="scientific">Alexandrium catenella</name>
    <name type="common">Red tide dinoflagellate</name>
    <name type="synonym">Gonyaulax catenella</name>
    <dbReference type="NCBI Taxonomy" id="2925"/>
    <lineage>
        <taxon>Eukaryota</taxon>
        <taxon>Sar</taxon>
        <taxon>Alveolata</taxon>
        <taxon>Dinophyceae</taxon>
        <taxon>Gonyaulacales</taxon>
        <taxon>Pyrocystaceae</taxon>
        <taxon>Alexandrium</taxon>
    </lineage>
</organism>